<evidence type="ECO:0000313" key="12">
    <source>
        <dbReference type="Proteomes" id="UP000237000"/>
    </source>
</evidence>
<gene>
    <name evidence="11" type="ORF">TorRG33x02_202890</name>
</gene>
<dbReference type="InterPro" id="IPR018957">
    <property type="entry name" value="Znf_C3HC4_RING-type"/>
</dbReference>
<evidence type="ECO:0000256" key="7">
    <source>
        <dbReference type="ARBA" id="ARBA00023242"/>
    </source>
</evidence>
<evidence type="ECO:0000313" key="11">
    <source>
        <dbReference type="EMBL" id="PON83995.1"/>
    </source>
</evidence>
<keyword evidence="8" id="KW-0131">Cell cycle</keyword>
<evidence type="ECO:0000256" key="9">
    <source>
        <dbReference type="PROSITE-ProRule" id="PRU00175"/>
    </source>
</evidence>
<dbReference type="Gene3D" id="3.30.40.140">
    <property type="match status" value="1"/>
</dbReference>
<dbReference type="SUPFAM" id="SSF57850">
    <property type="entry name" value="RING/U-box"/>
    <property type="match status" value="1"/>
</dbReference>
<dbReference type="InParanoid" id="A0A2P5EEN4"/>
<dbReference type="Pfam" id="PF17979">
    <property type="entry name" value="zf-CRD"/>
    <property type="match status" value="1"/>
</dbReference>
<organism evidence="11 12">
    <name type="scientific">Trema orientale</name>
    <name type="common">Charcoal tree</name>
    <name type="synonym">Celtis orientalis</name>
    <dbReference type="NCBI Taxonomy" id="63057"/>
    <lineage>
        <taxon>Eukaryota</taxon>
        <taxon>Viridiplantae</taxon>
        <taxon>Streptophyta</taxon>
        <taxon>Embryophyta</taxon>
        <taxon>Tracheophyta</taxon>
        <taxon>Spermatophyta</taxon>
        <taxon>Magnoliopsida</taxon>
        <taxon>eudicotyledons</taxon>
        <taxon>Gunneridae</taxon>
        <taxon>Pentapetalae</taxon>
        <taxon>rosids</taxon>
        <taxon>fabids</taxon>
        <taxon>Rosales</taxon>
        <taxon>Cannabaceae</taxon>
        <taxon>Trema</taxon>
    </lineage>
</organism>
<evidence type="ECO:0000256" key="8">
    <source>
        <dbReference type="ARBA" id="ARBA00023306"/>
    </source>
</evidence>
<dbReference type="GO" id="GO:0004842">
    <property type="term" value="F:ubiquitin-protein transferase activity"/>
    <property type="evidence" value="ECO:0007669"/>
    <property type="project" value="TreeGrafter"/>
</dbReference>
<dbReference type="Gene3D" id="3.30.40.10">
    <property type="entry name" value="Zinc/RING finger domain, C3HC4 (zinc finger)"/>
    <property type="match status" value="1"/>
</dbReference>
<dbReference type="AlphaFoldDB" id="A0A2P5EEN4"/>
<dbReference type="InterPro" id="IPR013083">
    <property type="entry name" value="Znf_RING/FYVE/PHD"/>
</dbReference>
<evidence type="ECO:0000256" key="2">
    <source>
        <dbReference type="ARBA" id="ARBA00022679"/>
    </source>
</evidence>
<dbReference type="GO" id="GO:0008270">
    <property type="term" value="F:zinc ion binding"/>
    <property type="evidence" value="ECO:0007669"/>
    <property type="project" value="UniProtKB-KW"/>
</dbReference>
<dbReference type="GO" id="GO:0016567">
    <property type="term" value="P:protein ubiquitination"/>
    <property type="evidence" value="ECO:0007669"/>
    <property type="project" value="TreeGrafter"/>
</dbReference>
<dbReference type="EMBL" id="JXTC01000170">
    <property type="protein sequence ID" value="PON83995.1"/>
    <property type="molecule type" value="Genomic_DNA"/>
</dbReference>
<evidence type="ECO:0000256" key="3">
    <source>
        <dbReference type="ARBA" id="ARBA00022723"/>
    </source>
</evidence>
<keyword evidence="5" id="KW-0833">Ubl conjugation pathway</keyword>
<dbReference type="PANTHER" id="PTHR16079:SF4">
    <property type="entry name" value="E3 UBIQUITIN-PROTEIN LIGASE CHFR"/>
    <property type="match status" value="1"/>
</dbReference>
<dbReference type="Pfam" id="PF00097">
    <property type="entry name" value="zf-C3HC4"/>
    <property type="match status" value="1"/>
</dbReference>
<keyword evidence="4 9" id="KW-0863">Zinc-finger</keyword>
<reference evidence="12" key="1">
    <citation type="submission" date="2016-06" db="EMBL/GenBank/DDBJ databases">
        <title>Parallel loss of symbiosis genes in relatives of nitrogen-fixing non-legume Parasponia.</title>
        <authorList>
            <person name="Van Velzen R."/>
            <person name="Holmer R."/>
            <person name="Bu F."/>
            <person name="Rutten L."/>
            <person name="Van Zeijl A."/>
            <person name="Liu W."/>
            <person name="Santuari L."/>
            <person name="Cao Q."/>
            <person name="Sharma T."/>
            <person name="Shen D."/>
            <person name="Roswanjaya Y."/>
            <person name="Wardhani T."/>
            <person name="Kalhor M.S."/>
            <person name="Jansen J."/>
            <person name="Van den Hoogen J."/>
            <person name="Gungor B."/>
            <person name="Hartog M."/>
            <person name="Hontelez J."/>
            <person name="Verver J."/>
            <person name="Yang W.-C."/>
            <person name="Schijlen E."/>
            <person name="Repin R."/>
            <person name="Schilthuizen M."/>
            <person name="Schranz E."/>
            <person name="Heidstra R."/>
            <person name="Miyata K."/>
            <person name="Fedorova E."/>
            <person name="Kohlen W."/>
            <person name="Bisseling T."/>
            <person name="Smit S."/>
            <person name="Geurts R."/>
        </authorList>
    </citation>
    <scope>NUCLEOTIDE SEQUENCE [LARGE SCALE GENOMIC DNA]</scope>
    <source>
        <strain evidence="12">cv. RG33-2</strain>
    </source>
</reference>
<dbReference type="GO" id="GO:0006511">
    <property type="term" value="P:ubiquitin-dependent protein catabolic process"/>
    <property type="evidence" value="ECO:0007669"/>
    <property type="project" value="TreeGrafter"/>
</dbReference>
<keyword evidence="3" id="KW-0479">Metal-binding</keyword>
<dbReference type="FunCoup" id="A0A2P5EEN4">
    <property type="interactions" value="2074"/>
</dbReference>
<dbReference type="PANTHER" id="PTHR16079">
    <property type="entry name" value="UBIQUITIN LIGASE PROTEIN CHFR"/>
    <property type="match status" value="1"/>
</dbReference>
<keyword evidence="12" id="KW-1185">Reference proteome</keyword>
<dbReference type="SMART" id="SM00184">
    <property type="entry name" value="RING"/>
    <property type="match status" value="1"/>
</dbReference>
<evidence type="ECO:0000256" key="6">
    <source>
        <dbReference type="ARBA" id="ARBA00022833"/>
    </source>
</evidence>
<dbReference type="InterPro" id="IPR052256">
    <property type="entry name" value="E3_ubiquitin-ligase_CHFR"/>
</dbReference>
<dbReference type="InterPro" id="IPR001841">
    <property type="entry name" value="Znf_RING"/>
</dbReference>
<dbReference type="InterPro" id="IPR040909">
    <property type="entry name" value="CHFR_Znf-CRD"/>
</dbReference>
<evidence type="ECO:0000256" key="1">
    <source>
        <dbReference type="ARBA" id="ARBA00004123"/>
    </source>
</evidence>
<keyword evidence="6" id="KW-0862">Zinc</keyword>
<evidence type="ECO:0000256" key="4">
    <source>
        <dbReference type="ARBA" id="ARBA00022771"/>
    </source>
</evidence>
<sequence length="475" mass="53856">MAEAEAEAGVEVGESSNSTEIWAKLVPSDSRYSDVEIKSDEFVVCSVITPTPCSSSSSSSSAEFEWCKIIRNSDFSSATLYNKSSNTILADETLIQNEDSVVIKCGSEIIPGPIREGYLSYRFKLMPRPETSQKQLKICIDVDHAKCSICLSIWHNVVTIAPCFHNFCNGCFSEWLRRSQEKHSNILCPQCRAVVQFAGRNHFLQNIGEDILQADSSLKRSNDEVAVLDSYSSIQSNLVIKSERKFRRKRAHSPVDEESHGVDLPCPQCGTEFGGFRCNNNTVHLQCQACGGMMPSRLNTTVAQHCLGCDRAFCGAYWHAQRVAGTDAHAICSHETFKPISERTMSRIPFWAHEKNRHEQDITEKCIRQMGRTLQDVVAEWITKLDNREIDRTRMPLNHAEMITARTHLCNDCYEKLVSFLLYWYRISTPKYLLPPDALAREDCWYGYGCRTQHHNEAHARKRNHVCRPTRGSNA</sequence>
<name>A0A2P5EEN4_TREOI</name>
<dbReference type="PROSITE" id="PS50089">
    <property type="entry name" value="ZF_RING_2"/>
    <property type="match status" value="1"/>
</dbReference>
<comment type="subcellular location">
    <subcellularLocation>
        <location evidence="1">Nucleus</location>
    </subcellularLocation>
</comment>
<comment type="caution">
    <text evidence="11">The sequence shown here is derived from an EMBL/GenBank/DDBJ whole genome shotgun (WGS) entry which is preliminary data.</text>
</comment>
<dbReference type="Proteomes" id="UP000237000">
    <property type="component" value="Unassembled WGS sequence"/>
</dbReference>
<accession>A0A2P5EEN4</accession>
<feature type="domain" description="RING-type" evidence="10">
    <location>
        <begin position="147"/>
        <end position="192"/>
    </location>
</feature>
<keyword evidence="2" id="KW-0808">Transferase</keyword>
<dbReference type="STRING" id="63057.A0A2P5EEN4"/>
<dbReference type="GO" id="GO:0005634">
    <property type="term" value="C:nucleus"/>
    <property type="evidence" value="ECO:0007669"/>
    <property type="project" value="UniProtKB-SubCell"/>
</dbReference>
<protein>
    <submittedName>
        <fullName evidence="11">43kDa postsynaptic protein</fullName>
    </submittedName>
</protein>
<evidence type="ECO:0000259" key="10">
    <source>
        <dbReference type="PROSITE" id="PS50089"/>
    </source>
</evidence>
<keyword evidence="7" id="KW-0539">Nucleus</keyword>
<dbReference type="OrthoDB" id="1305878at2759"/>
<proteinExistence type="predicted"/>
<evidence type="ECO:0000256" key="5">
    <source>
        <dbReference type="ARBA" id="ARBA00022786"/>
    </source>
</evidence>